<sequence>MTLTDDYDYIFNMQLNSESLETLYFKYSNRQDSYNAITEKIIFEYKQYSSLCVVFYGHPTFFADFALDAVIKISTYLDIPENPSSIHFHFF</sequence>
<gene>
    <name evidence="1" type="ORF">Lgra_1153</name>
    <name evidence="2" type="ORF">NCTC12388_00078</name>
</gene>
<evidence type="ECO:0000313" key="4">
    <source>
        <dbReference type="Proteomes" id="UP000254476"/>
    </source>
</evidence>
<dbReference type="EMBL" id="UGOB01000001">
    <property type="protein sequence ID" value="STX40831.1"/>
    <property type="molecule type" value="Genomic_DNA"/>
</dbReference>
<dbReference type="EMBL" id="LNYE01000020">
    <property type="protein sequence ID" value="KTD11695.1"/>
    <property type="molecule type" value="Genomic_DNA"/>
</dbReference>
<reference evidence="2 4" key="2">
    <citation type="submission" date="2018-06" db="EMBL/GenBank/DDBJ databases">
        <authorList>
            <consortium name="Pathogen Informatics"/>
            <person name="Doyle S."/>
        </authorList>
    </citation>
    <scope>NUCLEOTIDE SEQUENCE [LARGE SCALE GENOMIC DNA]</scope>
    <source>
        <strain evidence="2 4">NCTC12388</strain>
    </source>
</reference>
<organism evidence="2 4">
    <name type="scientific">Legionella gratiana</name>
    <dbReference type="NCBI Taxonomy" id="45066"/>
    <lineage>
        <taxon>Bacteria</taxon>
        <taxon>Pseudomonadati</taxon>
        <taxon>Pseudomonadota</taxon>
        <taxon>Gammaproteobacteria</taxon>
        <taxon>Legionellales</taxon>
        <taxon>Legionellaceae</taxon>
        <taxon>Legionella</taxon>
    </lineage>
</organism>
<dbReference type="Proteomes" id="UP000054691">
    <property type="component" value="Unassembled WGS sequence"/>
</dbReference>
<dbReference type="GO" id="GO:0008168">
    <property type="term" value="F:methyltransferase activity"/>
    <property type="evidence" value="ECO:0007669"/>
    <property type="project" value="UniProtKB-KW"/>
</dbReference>
<dbReference type="RefSeq" id="WP_058498317.1">
    <property type="nucleotide sequence ID" value="NZ_CAAAHW010000006.1"/>
</dbReference>
<dbReference type="GO" id="GO:0032259">
    <property type="term" value="P:methylation"/>
    <property type="evidence" value="ECO:0007669"/>
    <property type="project" value="UniProtKB-KW"/>
</dbReference>
<name>A0A378J1J4_9GAMM</name>
<evidence type="ECO:0000313" key="2">
    <source>
        <dbReference type="EMBL" id="STX40831.1"/>
    </source>
</evidence>
<dbReference type="AlphaFoldDB" id="A0A378J1J4"/>
<keyword evidence="2" id="KW-0489">Methyltransferase</keyword>
<protein>
    <submittedName>
        <fullName evidence="2">Tetrapyrrole methylase</fullName>
    </submittedName>
</protein>
<evidence type="ECO:0000313" key="1">
    <source>
        <dbReference type="EMBL" id="KTD11695.1"/>
    </source>
</evidence>
<keyword evidence="3" id="KW-1185">Reference proteome</keyword>
<keyword evidence="2" id="KW-0808">Transferase</keyword>
<dbReference type="Proteomes" id="UP000254476">
    <property type="component" value="Unassembled WGS sequence"/>
</dbReference>
<proteinExistence type="predicted"/>
<evidence type="ECO:0000313" key="3">
    <source>
        <dbReference type="Proteomes" id="UP000054691"/>
    </source>
</evidence>
<dbReference type="OrthoDB" id="1459304at2"/>
<reference evidence="1 3" key="1">
    <citation type="submission" date="2015-11" db="EMBL/GenBank/DDBJ databases">
        <title>Genomic analysis of 38 Legionella species identifies large and diverse effector repertoires.</title>
        <authorList>
            <person name="Burstein D."/>
            <person name="Amaro F."/>
            <person name="Zusman T."/>
            <person name="Lifshitz Z."/>
            <person name="Cohen O."/>
            <person name="Gilbert J.A."/>
            <person name="Pupko T."/>
            <person name="Shuman H.A."/>
            <person name="Segal G."/>
        </authorList>
    </citation>
    <scope>NUCLEOTIDE SEQUENCE [LARGE SCALE GENOMIC DNA]</scope>
    <source>
        <strain evidence="1 3">Lyon 8420412</strain>
    </source>
</reference>
<accession>A0A378J1J4</accession>